<proteinExistence type="predicted"/>
<dbReference type="SUPFAM" id="SSF53474">
    <property type="entry name" value="alpha/beta-Hydrolases"/>
    <property type="match status" value="1"/>
</dbReference>
<name>A0A9X2VG70_9PSEU</name>
<dbReference type="AlphaFoldDB" id="A0A9X2VG70"/>
<protein>
    <submittedName>
        <fullName evidence="1">Lysophospholipase</fullName>
    </submittedName>
</protein>
<dbReference type="EMBL" id="JANYMP010000001">
    <property type="protein sequence ID" value="MCS7475492.1"/>
    <property type="molecule type" value="Genomic_DNA"/>
</dbReference>
<comment type="caution">
    <text evidence="1">The sequence shown here is derived from an EMBL/GenBank/DDBJ whole genome shotgun (WGS) entry which is preliminary data.</text>
</comment>
<sequence length="245" mass="25728">MAVLDEVAAWNNPEGLNPRGTVIVIPGRGEHPGVYERLGARLGSDAYRVRVVGDPTVDADRVTEQVRALVADDTLPVPHVLAGSDTGALFAAALVATGAVNADALVLSGLPGTGPVTPADWEGELDARTNCPTHRTRLTDDEGVRRGALWAPPPSEWFGQADPTAVDVPVLGVHGADDVVSPLDAVRDWYAKVGSARLVGLAGTGHDALNNQTHRSAAATVVLFLERLRLGSEIVRDELTGEPPR</sequence>
<gene>
    <name evidence="1" type="ORF">NZH93_01385</name>
</gene>
<dbReference type="InterPro" id="IPR029058">
    <property type="entry name" value="AB_hydrolase_fold"/>
</dbReference>
<keyword evidence="2" id="KW-1185">Reference proteome</keyword>
<dbReference type="Proteomes" id="UP001141259">
    <property type="component" value="Unassembled WGS sequence"/>
</dbReference>
<organism evidence="1 2">
    <name type="scientific">Umezawaea endophytica</name>
    <dbReference type="NCBI Taxonomy" id="1654476"/>
    <lineage>
        <taxon>Bacteria</taxon>
        <taxon>Bacillati</taxon>
        <taxon>Actinomycetota</taxon>
        <taxon>Actinomycetes</taxon>
        <taxon>Pseudonocardiales</taxon>
        <taxon>Pseudonocardiaceae</taxon>
        <taxon>Umezawaea</taxon>
    </lineage>
</organism>
<evidence type="ECO:0000313" key="1">
    <source>
        <dbReference type="EMBL" id="MCS7475492.1"/>
    </source>
</evidence>
<reference evidence="1" key="1">
    <citation type="submission" date="2022-08" db="EMBL/GenBank/DDBJ databases">
        <authorList>
            <person name="Tistechok S."/>
            <person name="Samborskyy M."/>
            <person name="Roman I."/>
        </authorList>
    </citation>
    <scope>NUCLEOTIDE SEQUENCE</scope>
    <source>
        <strain evidence="1">DSM 103496</strain>
    </source>
</reference>
<dbReference type="RefSeq" id="WP_259621007.1">
    <property type="nucleotide sequence ID" value="NZ_JANYMP010000001.1"/>
</dbReference>
<evidence type="ECO:0000313" key="2">
    <source>
        <dbReference type="Proteomes" id="UP001141259"/>
    </source>
</evidence>
<dbReference type="Gene3D" id="3.40.50.1820">
    <property type="entry name" value="alpha/beta hydrolase"/>
    <property type="match status" value="1"/>
</dbReference>
<accession>A0A9X2VG70</accession>